<reference evidence="2" key="2">
    <citation type="submission" date="2016-01" db="EMBL/GenBank/DDBJ databases">
        <title>Draft Genome Sequence of Paenibacillus amylolyticus Heshi-A3 that Was Isolated from Fermented Rice Bran with Aging Salted Mackerel, Which Was Named Heshiko as Traditional Fermented Seafood in Japan.</title>
        <authorList>
            <person name="Akuzawa S."/>
            <person name="Nakagawa J."/>
            <person name="Kanekatsu T."/>
            <person name="Kubota E."/>
            <person name="Ohtake R."/>
            <person name="Suzuki T."/>
            <person name="Kanesaki Y."/>
        </authorList>
    </citation>
    <scope>NUCLEOTIDE SEQUENCE [LARGE SCALE GENOMIC DNA]</scope>
    <source>
        <strain evidence="2">Heshi-A3</strain>
    </source>
</reference>
<accession>A0A100VS23</accession>
<evidence type="ECO:0000313" key="1">
    <source>
        <dbReference type="EMBL" id="GAS84868.1"/>
    </source>
</evidence>
<organism evidence="1 2">
    <name type="scientific">Paenibacillus amylolyticus</name>
    <dbReference type="NCBI Taxonomy" id="1451"/>
    <lineage>
        <taxon>Bacteria</taxon>
        <taxon>Bacillati</taxon>
        <taxon>Bacillota</taxon>
        <taxon>Bacilli</taxon>
        <taxon>Bacillales</taxon>
        <taxon>Paenibacillaceae</taxon>
        <taxon>Paenibacillus</taxon>
    </lineage>
</organism>
<dbReference type="EMBL" id="BCNV01000006">
    <property type="protein sequence ID" value="GAS84868.1"/>
    <property type="molecule type" value="Genomic_DNA"/>
</dbReference>
<comment type="caution">
    <text evidence="1">The sequence shown here is derived from an EMBL/GenBank/DDBJ whole genome shotgun (WGS) entry which is preliminary data.</text>
</comment>
<gene>
    <name evidence="1" type="ORF">PAHA3_4989</name>
</gene>
<reference evidence="1 2" key="1">
    <citation type="journal article" date="2016" name="Genome Announc.">
        <title>Draft Genome Sequence of Paenibacillus amylolyticus Heshi-A3, Isolated from Fermented Rice Bran in a Japanese Fermented Seafood Dish.</title>
        <authorList>
            <person name="Akuzawa S."/>
            <person name="Nagaoka J."/>
            <person name="Kanekatsu M."/>
            <person name="Kubota E."/>
            <person name="Ohtake R."/>
            <person name="Suzuki T."/>
            <person name="Kanesaki Y."/>
        </authorList>
    </citation>
    <scope>NUCLEOTIDE SEQUENCE [LARGE SCALE GENOMIC DNA]</scope>
    <source>
        <strain evidence="1 2">Heshi-A3</strain>
    </source>
</reference>
<evidence type="ECO:0000313" key="2">
    <source>
        <dbReference type="Proteomes" id="UP000069697"/>
    </source>
</evidence>
<protein>
    <submittedName>
        <fullName evidence="1">Uncharacterized protein</fullName>
    </submittedName>
</protein>
<proteinExistence type="predicted"/>
<dbReference type="AlphaFoldDB" id="A0A100VS23"/>
<sequence>MESMTDMRALTGVILDLESHVTGSEAVARELGKYIPVGRIRPMNI</sequence>
<dbReference type="Proteomes" id="UP000069697">
    <property type="component" value="Unassembled WGS sequence"/>
</dbReference>
<name>A0A100VS23_PAEAM</name>